<proteinExistence type="predicted"/>
<keyword evidence="2" id="KW-1185">Reference proteome</keyword>
<protein>
    <submittedName>
        <fullName evidence="1">Uncharacterized protein</fullName>
    </submittedName>
</protein>
<dbReference type="HOGENOM" id="CLU_2853612_0_0_1"/>
<dbReference type="Gramene" id="ONIVA10G08100.1">
    <property type="protein sequence ID" value="ONIVA10G08100.1"/>
    <property type="gene ID" value="ONIVA10G08100"/>
</dbReference>
<evidence type="ECO:0000313" key="1">
    <source>
        <dbReference type="EnsemblPlants" id="ONIVA10G08100.1"/>
    </source>
</evidence>
<name>A0A0E0IRL9_ORYNI</name>
<dbReference type="Proteomes" id="UP000006591">
    <property type="component" value="Chromosome 10"/>
</dbReference>
<dbReference type="EnsemblPlants" id="ONIVA10G08100.1">
    <property type="protein sequence ID" value="ONIVA10G08100.1"/>
    <property type="gene ID" value="ONIVA10G08100"/>
</dbReference>
<dbReference type="AlphaFoldDB" id="A0A0E0IRL9"/>
<organism evidence="1">
    <name type="scientific">Oryza nivara</name>
    <name type="common">Indian wild rice</name>
    <name type="synonym">Oryza sativa f. spontanea</name>
    <dbReference type="NCBI Taxonomy" id="4536"/>
    <lineage>
        <taxon>Eukaryota</taxon>
        <taxon>Viridiplantae</taxon>
        <taxon>Streptophyta</taxon>
        <taxon>Embryophyta</taxon>
        <taxon>Tracheophyta</taxon>
        <taxon>Spermatophyta</taxon>
        <taxon>Magnoliopsida</taxon>
        <taxon>Liliopsida</taxon>
        <taxon>Poales</taxon>
        <taxon>Poaceae</taxon>
        <taxon>BOP clade</taxon>
        <taxon>Oryzoideae</taxon>
        <taxon>Oryzeae</taxon>
        <taxon>Oryzinae</taxon>
        <taxon>Oryza</taxon>
    </lineage>
</organism>
<accession>A0A0E0IRL9</accession>
<sequence>MAPTTKGRGACGAEEGAELVEEFKFGEHGQDHIETRLIWRENGRISKERKSNVESLIWRAIFCQA</sequence>
<evidence type="ECO:0000313" key="2">
    <source>
        <dbReference type="Proteomes" id="UP000006591"/>
    </source>
</evidence>
<reference evidence="1" key="1">
    <citation type="submission" date="2015-04" db="UniProtKB">
        <authorList>
            <consortium name="EnsemblPlants"/>
        </authorList>
    </citation>
    <scope>IDENTIFICATION</scope>
    <source>
        <strain evidence="1">SL10</strain>
    </source>
</reference>
<reference evidence="1" key="2">
    <citation type="submission" date="2018-04" db="EMBL/GenBank/DDBJ databases">
        <title>OnivRS2 (Oryza nivara Reference Sequence Version 2).</title>
        <authorList>
            <person name="Zhang J."/>
            <person name="Kudrna D."/>
            <person name="Lee S."/>
            <person name="Talag J."/>
            <person name="Rajasekar S."/>
            <person name="Welchert J."/>
            <person name="Hsing Y.-I."/>
            <person name="Wing R.A."/>
        </authorList>
    </citation>
    <scope>NUCLEOTIDE SEQUENCE [LARGE SCALE GENOMIC DNA]</scope>
</reference>